<protein>
    <submittedName>
        <fullName evidence="3">Alanyl-tRNA synthetase</fullName>
        <ecNumber evidence="3">6.1.1.7</ecNumber>
    </submittedName>
</protein>
<dbReference type="InterPro" id="IPR051335">
    <property type="entry name" value="Alanyl-tRNA_Editing_Enzymes"/>
</dbReference>
<organism evidence="3 4">
    <name type="scientific">Streptosporangium becharense</name>
    <dbReference type="NCBI Taxonomy" id="1816182"/>
    <lineage>
        <taxon>Bacteria</taxon>
        <taxon>Bacillati</taxon>
        <taxon>Actinomycetota</taxon>
        <taxon>Actinomycetes</taxon>
        <taxon>Streptosporangiales</taxon>
        <taxon>Streptosporangiaceae</taxon>
        <taxon>Streptosporangium</taxon>
    </lineage>
</organism>
<dbReference type="EC" id="6.1.1.7" evidence="3"/>
<keyword evidence="2" id="KW-0862">Zinc</keyword>
<evidence type="ECO:0000256" key="1">
    <source>
        <dbReference type="ARBA" id="ARBA00022723"/>
    </source>
</evidence>
<dbReference type="GO" id="GO:0046872">
    <property type="term" value="F:metal ion binding"/>
    <property type="evidence" value="ECO:0007669"/>
    <property type="project" value="UniProtKB-KW"/>
</dbReference>
<dbReference type="AlphaFoldDB" id="A0A7W9IJX5"/>
<proteinExistence type="predicted"/>
<dbReference type="PANTHER" id="PTHR43462:SF1">
    <property type="entry name" value="ALANYL-TRNA EDITING PROTEIN AARSD1"/>
    <property type="match status" value="1"/>
</dbReference>
<dbReference type="GO" id="GO:0002161">
    <property type="term" value="F:aminoacyl-tRNA deacylase activity"/>
    <property type="evidence" value="ECO:0007669"/>
    <property type="project" value="UniProtKB-ARBA"/>
</dbReference>
<dbReference type="PANTHER" id="PTHR43462">
    <property type="entry name" value="ALANYL-TRNA EDITING PROTEIN"/>
    <property type="match status" value="1"/>
</dbReference>
<dbReference type="GO" id="GO:0000166">
    <property type="term" value="F:nucleotide binding"/>
    <property type="evidence" value="ECO:0007669"/>
    <property type="project" value="InterPro"/>
</dbReference>
<keyword evidence="4" id="KW-1185">Reference proteome</keyword>
<keyword evidence="3" id="KW-0030">Aminoacyl-tRNA synthetase</keyword>
<dbReference type="EMBL" id="JACHMP010000001">
    <property type="protein sequence ID" value="MBB5822090.1"/>
    <property type="molecule type" value="Genomic_DNA"/>
</dbReference>
<evidence type="ECO:0000313" key="4">
    <source>
        <dbReference type="Proteomes" id="UP000540685"/>
    </source>
</evidence>
<dbReference type="InterPro" id="IPR018163">
    <property type="entry name" value="Thr/Ala-tRNA-synth_IIc_edit"/>
</dbReference>
<dbReference type="Gene3D" id="3.30.980.10">
    <property type="entry name" value="Threonyl-trna Synthetase, Chain A, domain 2"/>
    <property type="match status" value="1"/>
</dbReference>
<name>A0A7W9IJX5_9ACTN</name>
<keyword evidence="1" id="KW-0479">Metal-binding</keyword>
<dbReference type="RefSeq" id="WP_184544255.1">
    <property type="nucleotide sequence ID" value="NZ_JACHMP010000001.1"/>
</dbReference>
<evidence type="ECO:0000256" key="2">
    <source>
        <dbReference type="ARBA" id="ARBA00022833"/>
    </source>
</evidence>
<dbReference type="Proteomes" id="UP000540685">
    <property type="component" value="Unassembled WGS sequence"/>
</dbReference>
<reference evidence="3 4" key="1">
    <citation type="submission" date="2020-08" db="EMBL/GenBank/DDBJ databases">
        <title>Sequencing the genomes of 1000 actinobacteria strains.</title>
        <authorList>
            <person name="Klenk H.-P."/>
        </authorList>
    </citation>
    <scope>NUCLEOTIDE SEQUENCE [LARGE SCALE GENOMIC DNA]</scope>
    <source>
        <strain evidence="3 4">DSM 46887</strain>
    </source>
</reference>
<sequence length="290" mass="30484">MPIADSTHVTYPSGEITGRSTIVATVPVGDRYGTIVAETPFHPLDHTWPDQPADTGAIAGLAVADCVTGAVAEDGETVHLGDDIPVRRGTPGWHWLVVHVTAEPVPGGPGAEVELAVDAAGRRALSAGHTACHLAALALNAALAGRWRKEVPADGLGNPDFDQTAIVSSRILPGGSRDVYRLGKSLRRKGFVADGLADELPEIARRTEDRLKEWVAADAPVRIDVPGPELTARRTWHCELPDAEVSIPCGGTHLSRTSELGAVTVTLELSADGSELTMHTELTLHTGLTG</sequence>
<accession>A0A7W9IJX5</accession>
<gene>
    <name evidence="3" type="ORF">F4562_005152</name>
</gene>
<keyword evidence="3" id="KW-0436">Ligase</keyword>
<comment type="caution">
    <text evidence="3">The sequence shown here is derived from an EMBL/GenBank/DDBJ whole genome shotgun (WGS) entry which is preliminary data.</text>
</comment>
<dbReference type="GO" id="GO:0004813">
    <property type="term" value="F:alanine-tRNA ligase activity"/>
    <property type="evidence" value="ECO:0007669"/>
    <property type="project" value="UniProtKB-EC"/>
</dbReference>
<dbReference type="SUPFAM" id="SSF55186">
    <property type="entry name" value="ThrRS/AlaRS common domain"/>
    <property type="match status" value="1"/>
</dbReference>
<evidence type="ECO:0000313" key="3">
    <source>
        <dbReference type="EMBL" id="MBB5822090.1"/>
    </source>
</evidence>